<dbReference type="SUPFAM" id="SSF48452">
    <property type="entry name" value="TPR-like"/>
    <property type="match status" value="3"/>
</dbReference>
<evidence type="ECO:0000313" key="3">
    <source>
        <dbReference type="Proteomes" id="UP001139319"/>
    </source>
</evidence>
<dbReference type="SMART" id="SM00028">
    <property type="entry name" value="TPR"/>
    <property type="match status" value="4"/>
</dbReference>
<dbReference type="Pfam" id="PF13174">
    <property type="entry name" value="TPR_6"/>
    <property type="match status" value="1"/>
</dbReference>
<comment type="caution">
    <text evidence="2">The sequence shown here is derived from an EMBL/GenBank/DDBJ whole genome shotgun (WGS) entry which is preliminary data.</text>
</comment>
<name>A0A9X2I2P3_9GAMM</name>
<proteinExistence type="predicted"/>
<reference evidence="2" key="1">
    <citation type="submission" date="2022-05" db="EMBL/GenBank/DDBJ databases">
        <authorList>
            <person name="Sun H.-N."/>
        </authorList>
    </citation>
    <scope>NUCLEOTIDE SEQUENCE</scope>
    <source>
        <strain evidence="2">HB14</strain>
    </source>
</reference>
<evidence type="ECO:0000313" key="2">
    <source>
        <dbReference type="EMBL" id="MCP8899723.1"/>
    </source>
</evidence>
<gene>
    <name evidence="2" type="ORF">M6D89_10460</name>
</gene>
<accession>A0A9X2I2P3</accession>
<sequence length="986" mass="110084">MIRVTPLALAVLLAACSHNPVEDSRTLADLPEATLPDQDEGVKAADLAQIEAQYRTALQVATDPEVRHHIQVRLADLEMARSEQAQQEARTLTAFFAEPIAHYQALVEDYQQDPEQSVATAPDALYYKLAKAYALDGRDQEAAATLDELARRFPESPYIHEAQFRRAERAFAAGDYERAGGLYQVVAASPTSAFADNALYMQGWAAYKQGRYEDALARFTQLLDQAFAGATLPSQVETRLTRMDPNQRNLVDDTLRVISFTYANLDGAQSIAEQQRAIGTRPYQHRLYQQLGQLYQTQDRYLDSADTYARFVSNNPESDMAPDFSIREIKAYQAGGFPSLVLPAKEAYVDQYGIYSRYWQARAGIPQTTSALAARQQVRNNRPRNMSSEALAQLRLYLEELARHNHAEAQRLQLALNQPAAEAPSRADVNRAYSAAAARYEEFIVTFPLDERAGEMNFLMAEAYQDSGRTIAALSAYETVAFDRIDKDYGAEAGYSSVLLAQTLVERASKGEPLATSTLADEPVQSQLWQWQERKIDNALQFARIYPDDSRALAVLTQTAPELLQQQDYHRAATVAQQVIDWQPEPGGDSRYTAWLTLAHARFAQEDYPAAEQAYWQALDLHTEYGQQSGAPTAAEIHERIAASIYQQGQAQLAAGETAAGIDLLLRIHRELPATDIAATALFDAGHAAQMAGDYAQAESLLTEFNASYPGHELGTRLPAKLIVIYEAQEDWSQAAALLSEQATANSGTELGRQSLLSAAEYYDKDGDWQGARDHYRDYAHTYAEPVTDRLEVELRLSELYNEVGDVQSRDFWLDRIIKTARANPTERSQYLGAQAAATLAEAPYNRFKNIALTLPIKQSLGNKRAALDDALAAQQRVLDFKVADFTTRANYFIGQIYTSLARDLMDSERPDNLNALELEQYDILLEEQVFPLEEKAIDLHKANAERSWGGIYDEWVAASIDSLAKLLPARYGKQEQTVEVAREIR</sequence>
<dbReference type="RefSeq" id="WP_253968010.1">
    <property type="nucleotide sequence ID" value="NZ_JAMFTH010000002.1"/>
</dbReference>
<dbReference type="PROSITE" id="PS51257">
    <property type="entry name" value="PROKAR_LIPOPROTEIN"/>
    <property type="match status" value="1"/>
</dbReference>
<dbReference type="EMBL" id="JAMFTH010000002">
    <property type="protein sequence ID" value="MCP8899723.1"/>
    <property type="molecule type" value="Genomic_DNA"/>
</dbReference>
<keyword evidence="1" id="KW-0802">TPR repeat</keyword>
<dbReference type="InterPro" id="IPR011990">
    <property type="entry name" value="TPR-like_helical_dom_sf"/>
</dbReference>
<dbReference type="InterPro" id="IPR019734">
    <property type="entry name" value="TPR_rpt"/>
</dbReference>
<feature type="repeat" description="TPR" evidence="1">
    <location>
        <begin position="285"/>
        <end position="318"/>
    </location>
</feature>
<protein>
    <submittedName>
        <fullName evidence="2">Tetratricopeptide repeat protein</fullName>
    </submittedName>
</protein>
<dbReference type="Proteomes" id="UP001139319">
    <property type="component" value="Unassembled WGS sequence"/>
</dbReference>
<dbReference type="Pfam" id="PF13432">
    <property type="entry name" value="TPR_16"/>
    <property type="match status" value="2"/>
</dbReference>
<evidence type="ECO:0000256" key="1">
    <source>
        <dbReference type="PROSITE-ProRule" id="PRU00339"/>
    </source>
</evidence>
<organism evidence="2 3">
    <name type="scientific">Gilvimarinus xylanilyticus</name>
    <dbReference type="NCBI Taxonomy" id="2944139"/>
    <lineage>
        <taxon>Bacteria</taxon>
        <taxon>Pseudomonadati</taxon>
        <taxon>Pseudomonadota</taxon>
        <taxon>Gammaproteobacteria</taxon>
        <taxon>Cellvibrionales</taxon>
        <taxon>Cellvibrionaceae</taxon>
        <taxon>Gilvimarinus</taxon>
    </lineage>
</organism>
<dbReference type="AlphaFoldDB" id="A0A9X2I2P3"/>
<dbReference type="Gene3D" id="1.25.40.10">
    <property type="entry name" value="Tetratricopeptide repeat domain"/>
    <property type="match status" value="4"/>
</dbReference>
<keyword evidence="3" id="KW-1185">Reference proteome</keyword>
<reference evidence="2" key="2">
    <citation type="submission" date="2023-01" db="EMBL/GenBank/DDBJ databases">
        <title>Gilvimarinus xylanilyticus HB14 isolated from Caulerpa lentillifera aquaculture base in Hainan, China.</title>
        <authorList>
            <person name="Zhang Y.-J."/>
        </authorList>
    </citation>
    <scope>NUCLEOTIDE SEQUENCE</scope>
    <source>
        <strain evidence="2">HB14</strain>
    </source>
</reference>
<dbReference type="PROSITE" id="PS50005">
    <property type="entry name" value="TPR"/>
    <property type="match status" value="1"/>
</dbReference>